<accession>A0ACD4WSN7</accession>
<keyword evidence="2" id="KW-1185">Reference proteome</keyword>
<protein>
    <submittedName>
        <fullName evidence="1">DMT family transporter</fullName>
    </submittedName>
</protein>
<proteinExistence type="predicted"/>
<dbReference type="Proteomes" id="UP001303608">
    <property type="component" value="Chromosome"/>
</dbReference>
<evidence type="ECO:0000313" key="2">
    <source>
        <dbReference type="Proteomes" id="UP001303608"/>
    </source>
</evidence>
<gene>
    <name evidence="1" type="ORF">R2E43_24990</name>
</gene>
<name>A0ACD4WSN7_STRVN</name>
<evidence type="ECO:0000313" key="1">
    <source>
        <dbReference type="EMBL" id="WOZ00521.1"/>
    </source>
</evidence>
<sequence length="328" mass="33941">MATAARHTTARRTTARRTNARRTTAHPAEAPTPTGDPARPTAPVALGLALAVLATLVWSGSFVTSRALGDSVPPVQHAFWRWVVALAVVAPFGARRAWRQRALIRRHLGFVVLASLLGVTVYNTLVNQAGVTTPAANMGMIMAASPVLMALCERAGGVRLGVRRVAGLGVACAGVLLLVGGDGAAFSAGDLWMIAAACCFGSYSALLRRRPEGLDGVGFLFTTFLAGTVLLLPAHGVSLAVQGGFHPTPGTVWPLLYVGVASSAVAFFAWNKAVSLIGPSRAGAVYYLQPVCVALLSWTLLAEPTGWAQAGCMALILGGVVLGAGARR</sequence>
<organism evidence="1 2">
    <name type="scientific">Streptomyces violaceoruber</name>
    <dbReference type="NCBI Taxonomy" id="1935"/>
    <lineage>
        <taxon>Bacteria</taxon>
        <taxon>Bacillati</taxon>
        <taxon>Actinomycetota</taxon>
        <taxon>Actinomycetes</taxon>
        <taxon>Kitasatosporales</taxon>
        <taxon>Streptomycetaceae</taxon>
        <taxon>Streptomyces</taxon>
        <taxon>Streptomyces violaceoruber group</taxon>
    </lineage>
</organism>
<reference evidence="1" key="1">
    <citation type="submission" date="2023-10" db="EMBL/GenBank/DDBJ databases">
        <title>The genome sequence of Streptomyces violaceoruber CGMCC 4.1801.</title>
        <authorList>
            <person name="Mo P."/>
        </authorList>
    </citation>
    <scope>NUCLEOTIDE SEQUENCE</scope>
    <source>
        <strain evidence="1">CGMCC 4.1801</strain>
    </source>
</reference>
<dbReference type="EMBL" id="CP137734">
    <property type="protein sequence ID" value="WOZ00521.1"/>
    <property type="molecule type" value="Genomic_DNA"/>
</dbReference>